<dbReference type="KEGG" id="hro:HELRODRAFT_173933"/>
<keyword evidence="3" id="KW-1185">Reference proteome</keyword>
<dbReference type="EMBL" id="AMQM01004763">
    <property type="status" value="NOT_ANNOTATED_CDS"/>
    <property type="molecule type" value="Genomic_DNA"/>
</dbReference>
<dbReference type="Gene3D" id="2.60.120.260">
    <property type="entry name" value="Galactose-binding domain-like"/>
    <property type="match status" value="1"/>
</dbReference>
<dbReference type="EMBL" id="KB096676">
    <property type="protein sequence ID" value="ESO03059.1"/>
    <property type="molecule type" value="Genomic_DNA"/>
</dbReference>
<reference evidence="1 3" key="2">
    <citation type="journal article" date="2013" name="Nature">
        <title>Insights into bilaterian evolution from three spiralian genomes.</title>
        <authorList>
            <person name="Simakov O."/>
            <person name="Marletaz F."/>
            <person name="Cho S.J."/>
            <person name="Edsinger-Gonzales E."/>
            <person name="Havlak P."/>
            <person name="Hellsten U."/>
            <person name="Kuo D.H."/>
            <person name="Larsson T."/>
            <person name="Lv J."/>
            <person name="Arendt D."/>
            <person name="Savage R."/>
            <person name="Osoegawa K."/>
            <person name="de Jong P."/>
            <person name="Grimwood J."/>
            <person name="Chapman J.A."/>
            <person name="Shapiro H."/>
            <person name="Aerts A."/>
            <person name="Otillar R.P."/>
            <person name="Terry A.Y."/>
            <person name="Boore J.L."/>
            <person name="Grigoriev I.V."/>
            <person name="Lindberg D.R."/>
            <person name="Seaver E.C."/>
            <person name="Weisblat D.A."/>
            <person name="Putnam N.H."/>
            <person name="Rokhsar D.S."/>
        </authorList>
    </citation>
    <scope>NUCLEOTIDE SEQUENCE</scope>
</reference>
<organism evidence="2 3">
    <name type="scientific">Helobdella robusta</name>
    <name type="common">Californian leech</name>
    <dbReference type="NCBI Taxonomy" id="6412"/>
    <lineage>
        <taxon>Eukaryota</taxon>
        <taxon>Metazoa</taxon>
        <taxon>Spiralia</taxon>
        <taxon>Lophotrochozoa</taxon>
        <taxon>Annelida</taxon>
        <taxon>Clitellata</taxon>
        <taxon>Hirudinea</taxon>
        <taxon>Rhynchobdellida</taxon>
        <taxon>Glossiphoniidae</taxon>
        <taxon>Helobdella</taxon>
    </lineage>
</organism>
<name>T1F7E3_HELRO</name>
<dbReference type="GeneID" id="20204742"/>
<sequence length="256" mass="29369">MMSRIFRSIPSSSFDYVSLVIFVVALVGYHGWICQARCFVRRLNCKQKDECCCDEPSMQTTFNDIPSSRAFVSCSWICSNNSLCLAFNFNQNFNTCQLFFIDRLKCFQEMVGCLHMHRPGVFYRNLTINADDQIVSLYFDGVPQKSLSFWKNYAVFDTHLMAFGTKVIAVRAANLNTGKSIVAYSDDGYILTNTTWRCSSAIPKLDSKNNSWYDANYNDQRWPLAINQDPKFNLNGALKIWSDNFTDAFCRKNICG</sequence>
<evidence type="ECO:0000313" key="3">
    <source>
        <dbReference type="Proteomes" id="UP000015101"/>
    </source>
</evidence>
<evidence type="ECO:0008006" key="4">
    <source>
        <dbReference type="Google" id="ProtNLM"/>
    </source>
</evidence>
<reference evidence="2" key="3">
    <citation type="submission" date="2015-06" db="UniProtKB">
        <authorList>
            <consortium name="EnsemblMetazoa"/>
        </authorList>
    </citation>
    <scope>IDENTIFICATION</scope>
</reference>
<dbReference type="HOGENOM" id="CLU_1134617_0_0_1"/>
<dbReference type="Proteomes" id="UP000015101">
    <property type="component" value="Unassembled WGS sequence"/>
</dbReference>
<gene>
    <name evidence="2" type="primary">20204742</name>
    <name evidence="1" type="ORF">HELRODRAFT_173933</name>
</gene>
<accession>T1F7E3</accession>
<proteinExistence type="predicted"/>
<evidence type="ECO:0000313" key="2">
    <source>
        <dbReference type="EnsemblMetazoa" id="HelroP173933"/>
    </source>
</evidence>
<protein>
    <recommendedName>
        <fullName evidence="4">Apple domain-containing protein</fullName>
    </recommendedName>
</protein>
<evidence type="ECO:0000313" key="1">
    <source>
        <dbReference type="EMBL" id="ESO03059.1"/>
    </source>
</evidence>
<dbReference type="CTD" id="20204742"/>
<dbReference type="InParanoid" id="T1F7E3"/>
<reference evidence="3" key="1">
    <citation type="submission" date="2012-12" db="EMBL/GenBank/DDBJ databases">
        <authorList>
            <person name="Hellsten U."/>
            <person name="Grimwood J."/>
            <person name="Chapman J.A."/>
            <person name="Shapiro H."/>
            <person name="Aerts A."/>
            <person name="Otillar R.P."/>
            <person name="Terry A.Y."/>
            <person name="Boore J.L."/>
            <person name="Simakov O."/>
            <person name="Marletaz F."/>
            <person name="Cho S.-J."/>
            <person name="Edsinger-Gonzales E."/>
            <person name="Havlak P."/>
            <person name="Kuo D.-H."/>
            <person name="Larsson T."/>
            <person name="Lv J."/>
            <person name="Arendt D."/>
            <person name="Savage R."/>
            <person name="Osoegawa K."/>
            <person name="de Jong P."/>
            <person name="Lindberg D.R."/>
            <person name="Seaver E.C."/>
            <person name="Weisblat D.A."/>
            <person name="Putnam N.H."/>
            <person name="Grigoriev I.V."/>
            <person name="Rokhsar D.S."/>
        </authorList>
    </citation>
    <scope>NUCLEOTIDE SEQUENCE</scope>
</reference>
<dbReference type="AlphaFoldDB" id="T1F7E3"/>
<dbReference type="EnsemblMetazoa" id="HelroT173933">
    <property type="protein sequence ID" value="HelroP173933"/>
    <property type="gene ID" value="HelroG173933"/>
</dbReference>
<dbReference type="RefSeq" id="XP_009018752.1">
    <property type="nucleotide sequence ID" value="XM_009020504.1"/>
</dbReference>